<evidence type="ECO:0000313" key="1">
    <source>
        <dbReference type="EMBL" id="QOC54167.1"/>
    </source>
</evidence>
<evidence type="ECO:0000313" key="2">
    <source>
        <dbReference type="Proteomes" id="UP000827856"/>
    </source>
</evidence>
<accession>A0AAE7ML90</accession>
<proteinExistence type="predicted"/>
<gene>
    <name evidence="1" type="primary">S2B_gp053c</name>
</gene>
<protein>
    <submittedName>
        <fullName evidence="1">Uncharacterized protein</fullName>
    </submittedName>
</protein>
<keyword evidence="2" id="KW-1185">Reference proteome</keyword>
<reference evidence="1" key="1">
    <citation type="submission" date="2019-12" db="EMBL/GenBank/DDBJ databases">
        <title>S2B, a lysogenic bacteriophage that infects Caulobacter crescentus.</title>
        <authorList>
            <person name="Ely B."/>
            <person name="Berrios L."/>
            <person name="Thomas Q."/>
        </authorList>
    </citation>
    <scope>NUCLEOTIDE SEQUENCE</scope>
</reference>
<organism evidence="1 2">
    <name type="scientific">Caulobacter phage S2B</name>
    <dbReference type="NCBI Taxonomy" id="2759120"/>
    <lineage>
        <taxon>Viruses</taxon>
        <taxon>Duplodnaviria</taxon>
        <taxon>Heunggongvirae</taxon>
        <taxon>Uroviricota</taxon>
        <taxon>Caudoviricetes</taxon>
        <taxon>Autographivirales</taxon>
        <taxon>Autographivirales incertae sedis</taxon>
        <taxon>Sumtervirus</taxon>
        <taxon>Sumtervirus S2B</taxon>
    </lineage>
</organism>
<name>A0AAE7ML90_9CAUD</name>
<dbReference type="EMBL" id="MN857473">
    <property type="protein sequence ID" value="QOC54167.1"/>
    <property type="molecule type" value="Genomic_DNA"/>
</dbReference>
<dbReference type="Proteomes" id="UP000827856">
    <property type="component" value="Segment"/>
</dbReference>
<sequence length="77" mass="8178">MLKFKLPDASDDRVTITTSVDGDGDVAISASKGGKTVRLAYIDSCGEFRAFSVSAHVETLRSWGFQVREGRVAGLAG</sequence>